<dbReference type="PANTHER" id="PTHR11070">
    <property type="entry name" value="UVRD / RECB / PCRA DNA HELICASE FAMILY MEMBER"/>
    <property type="match status" value="1"/>
</dbReference>
<dbReference type="GO" id="GO:0003677">
    <property type="term" value="F:DNA binding"/>
    <property type="evidence" value="ECO:0007669"/>
    <property type="project" value="InterPro"/>
</dbReference>
<name>A0A4P6P6L2_9GAMM</name>
<sequence length="894" mass="99839">MDVNSNLKKLANETVDVLKEIADKAKISSSQSDSSNSSSHLAAVNTFNDTGAVSSMNKISSSVLAANQALQDEPAIARIIYDNGEQRRTLYVARKGSIRLNDDNELASYGSPKGHLASLNVGDEYRVPIDGQLQLVEVIETLTIKPSKVENNWDSIYSVFTSEDEDVSTIAPSLRKLFEGEIDLSDTTSLDLLLSDQPDGGVVSGVAHQVRVAMSLRDQPILDKIQSEIFRLPLESQLIILGPPGTGKTTTLIKRLGQKLDIDLLDPAEKAKINKLDSGEAGHKTSWIMFTPTDLLKHYLKEAFAKEQVPASNDQLKTWDNFSNILGRNTLSILQSGNSSGFILKPDCYLNISARGSLPTVYEDFISFHQVRVADELSSSIEQLSSFEDERLKHICSGLLGIKDRLTENNLIEFYRQLEKYQADITQTIEEIKTGTDKDLRGYLALQFNKNKQFIEELTGVINDWKSAKLQDSENEEFDEDDEDEVITTAQQQAFSDYKKAIRALGKAKFLKRSLPKGSLSTAIIDWLGERLPNQDDLIELGSSTVIMTELRKFKNAEVRYLKGISRSYRLFRKSEEVFKNWFESTPLKPNYIEQCELDILILANLKIARALLKERFVQQKIESSGVSAIESVASSFKNQILVDEATDFSPIQLACMESLSEPSIGSFFACGDFNQRITELGTQSTEQLNWISPKLKTEKIDVVYRQSELLNQFAKKLLMGMKGDIDFVGQLPKNANHKGVPPVIIENTHSTGECVGWLKDRILEVERNVGQQVEGLPTIAILVNHEDEVIPMAEALTNELEDHNIRAEACVGGKSLGEANDVRVFDVQHIKGLEFEAVFFVGVDVLAKKNPELFDKYLYVGATRAATFFGLTCEGNAPKLIADLKTSFRDYWR</sequence>
<dbReference type="InterPro" id="IPR027417">
    <property type="entry name" value="P-loop_NTPase"/>
</dbReference>
<organism evidence="3 4">
    <name type="scientific">Litorilituus sediminis</name>
    <dbReference type="NCBI Taxonomy" id="718192"/>
    <lineage>
        <taxon>Bacteria</taxon>
        <taxon>Pseudomonadati</taxon>
        <taxon>Pseudomonadota</taxon>
        <taxon>Gammaproteobacteria</taxon>
        <taxon>Alteromonadales</taxon>
        <taxon>Colwelliaceae</taxon>
        <taxon>Litorilituus</taxon>
    </lineage>
</organism>
<evidence type="ECO:0000259" key="2">
    <source>
        <dbReference type="Pfam" id="PF13538"/>
    </source>
</evidence>
<gene>
    <name evidence="3" type="ORF">EMK97_16725</name>
</gene>
<dbReference type="RefSeq" id="WP_130603927.1">
    <property type="nucleotide sequence ID" value="NZ_CP034759.1"/>
</dbReference>
<feature type="domain" description="UvrD-like helicase C-terminal" evidence="2">
    <location>
        <begin position="823"/>
        <end position="868"/>
    </location>
</feature>
<keyword evidence="4" id="KW-1185">Reference proteome</keyword>
<dbReference type="Pfam" id="PF13538">
    <property type="entry name" value="UvrD_C_2"/>
    <property type="match status" value="1"/>
</dbReference>
<dbReference type="SUPFAM" id="SSF52540">
    <property type="entry name" value="P-loop containing nucleoside triphosphate hydrolases"/>
    <property type="match status" value="1"/>
</dbReference>
<dbReference type="KEGG" id="lsd:EMK97_16725"/>
<reference evidence="3 4" key="1">
    <citation type="submission" date="2018-12" db="EMBL/GenBank/DDBJ databases">
        <title>Complete genome of Litorilituus sediminis.</title>
        <authorList>
            <person name="Liu A."/>
            <person name="Rong J."/>
        </authorList>
    </citation>
    <scope>NUCLEOTIDE SEQUENCE [LARGE SCALE GENOMIC DNA]</scope>
    <source>
        <strain evidence="3 4">JCM 17549</strain>
    </source>
</reference>
<proteinExistence type="predicted"/>
<dbReference type="AlphaFoldDB" id="A0A4P6P6L2"/>
<dbReference type="Gene3D" id="3.40.50.300">
    <property type="entry name" value="P-loop containing nucleotide triphosphate hydrolases"/>
    <property type="match status" value="3"/>
</dbReference>
<evidence type="ECO:0000313" key="4">
    <source>
        <dbReference type="Proteomes" id="UP000290244"/>
    </source>
</evidence>
<dbReference type="GO" id="GO:0005524">
    <property type="term" value="F:ATP binding"/>
    <property type="evidence" value="ECO:0007669"/>
    <property type="project" value="InterPro"/>
</dbReference>
<dbReference type="InterPro" id="IPR000212">
    <property type="entry name" value="DNA_helicase_UvrD/REP"/>
</dbReference>
<dbReference type="Proteomes" id="UP000290244">
    <property type="component" value="Chromosome"/>
</dbReference>
<dbReference type="PANTHER" id="PTHR11070:SF2">
    <property type="entry name" value="ATP-DEPENDENT DNA HELICASE SRS2"/>
    <property type="match status" value="1"/>
</dbReference>
<accession>A0A4P6P6L2</accession>
<dbReference type="OrthoDB" id="5298826at2"/>
<evidence type="ECO:0000256" key="1">
    <source>
        <dbReference type="ARBA" id="ARBA00034923"/>
    </source>
</evidence>
<dbReference type="InterPro" id="IPR027785">
    <property type="entry name" value="UvrD-like_helicase_C"/>
</dbReference>
<dbReference type="GO" id="GO:0043138">
    <property type="term" value="F:3'-5' DNA helicase activity"/>
    <property type="evidence" value="ECO:0007669"/>
    <property type="project" value="TreeGrafter"/>
</dbReference>
<dbReference type="EMBL" id="CP034759">
    <property type="protein sequence ID" value="QBG37261.1"/>
    <property type="molecule type" value="Genomic_DNA"/>
</dbReference>
<dbReference type="GO" id="GO:0000725">
    <property type="term" value="P:recombinational repair"/>
    <property type="evidence" value="ECO:0007669"/>
    <property type="project" value="TreeGrafter"/>
</dbReference>
<protein>
    <recommendedName>
        <fullName evidence="1">DNA 3'-5' helicase II</fullName>
    </recommendedName>
</protein>
<evidence type="ECO:0000313" key="3">
    <source>
        <dbReference type="EMBL" id="QBG37261.1"/>
    </source>
</evidence>